<dbReference type="SUPFAM" id="SSF50494">
    <property type="entry name" value="Trypsin-like serine proteases"/>
    <property type="match status" value="1"/>
</dbReference>
<dbReference type="GO" id="GO:0006508">
    <property type="term" value="P:proteolysis"/>
    <property type="evidence" value="ECO:0007669"/>
    <property type="project" value="UniProtKB-KW"/>
</dbReference>
<keyword evidence="5" id="KW-0378">Hydrolase</keyword>
<proteinExistence type="predicted"/>
<evidence type="ECO:0000256" key="2">
    <source>
        <dbReference type="SAM" id="MobiDB-lite"/>
    </source>
</evidence>
<dbReference type="InterPro" id="IPR001314">
    <property type="entry name" value="Peptidase_S1A"/>
</dbReference>
<dbReference type="PRINTS" id="PR00722">
    <property type="entry name" value="CHYMOTRYPSIN"/>
</dbReference>
<dbReference type="Gene3D" id="2.40.128.340">
    <property type="match status" value="1"/>
</dbReference>
<evidence type="ECO:0000313" key="6">
    <source>
        <dbReference type="Proteomes" id="UP000587462"/>
    </source>
</evidence>
<keyword evidence="6" id="KW-1185">Reference proteome</keyword>
<keyword evidence="5" id="KW-0645">Protease</keyword>
<sequence length="397" mass="41417">MFGRASRSRSLLAAGFLSSVVGATALTVAPAHAVVGDAAKDGQFAATVKLDIGEGKRGCSGTLVDEQWVLTAGSCFADDPKTVKAGAPAMKTTVAAGSTTADVVELVPRADRDLVMARLAAPVTGIAPAKLATGAPAKGEELSIAGYGRTKDEWVPDNVHSGAFGVDAVKGATLDVTGKQGAVCKGDTGGPALRTKEGQQELAGVSSTSWQGGCFGSDDSETRKGAVESRVDDVNHWIQQVRSLPKRSMTATGDFDGDGRTDLAMLVDYGPSKDGRNQAALWVYTADGKGGFNEPRTVWESGAKDSWNWESSKLVAGDFNGDGKTDLGVLYRYGKAADGRNETGLWTFTSKGPDGFDAPRKTWDSGKDSWNWDASKVVAGDFNGDGKADLAVLYNYG</sequence>
<evidence type="ECO:0000313" key="5">
    <source>
        <dbReference type="EMBL" id="NVK80400.1"/>
    </source>
</evidence>
<dbReference type="Gene3D" id="2.40.10.10">
    <property type="entry name" value="Trypsin-like serine proteases"/>
    <property type="match status" value="1"/>
</dbReference>
<feature type="region of interest" description="Disordered" evidence="2">
    <location>
        <begin position="202"/>
        <end position="222"/>
    </location>
</feature>
<evidence type="ECO:0000256" key="1">
    <source>
        <dbReference type="ARBA" id="ARBA00022729"/>
    </source>
</evidence>
<feature type="chain" id="PRO_5031022643" evidence="3">
    <location>
        <begin position="34"/>
        <end position="397"/>
    </location>
</feature>
<dbReference type="Proteomes" id="UP000587462">
    <property type="component" value="Unassembled WGS sequence"/>
</dbReference>
<name>A0A7Y7E8U4_STRMO</name>
<dbReference type="InterPro" id="IPR043504">
    <property type="entry name" value="Peptidase_S1_PA_chymotrypsin"/>
</dbReference>
<dbReference type="InterPro" id="IPR001254">
    <property type="entry name" value="Trypsin_dom"/>
</dbReference>
<dbReference type="InterPro" id="IPR009003">
    <property type="entry name" value="Peptidase_S1_PA"/>
</dbReference>
<dbReference type="AlphaFoldDB" id="A0A7Y7E8U4"/>
<organism evidence="5 6">
    <name type="scientific">Streptomyces morookaense</name>
    <name type="common">Streptoverticillium morookaense</name>
    <dbReference type="NCBI Taxonomy" id="1970"/>
    <lineage>
        <taxon>Bacteria</taxon>
        <taxon>Bacillati</taxon>
        <taxon>Actinomycetota</taxon>
        <taxon>Actinomycetes</taxon>
        <taxon>Kitasatosporales</taxon>
        <taxon>Streptomycetaceae</taxon>
        <taxon>Streptomyces</taxon>
    </lineage>
</organism>
<dbReference type="Pfam" id="PF00089">
    <property type="entry name" value="Trypsin"/>
    <property type="match status" value="1"/>
</dbReference>
<dbReference type="Pfam" id="PF01839">
    <property type="entry name" value="FG-GAP"/>
    <property type="match status" value="1"/>
</dbReference>
<feature type="domain" description="Peptidase S1" evidence="4">
    <location>
        <begin position="20"/>
        <end position="243"/>
    </location>
</feature>
<dbReference type="GO" id="GO:0004252">
    <property type="term" value="F:serine-type endopeptidase activity"/>
    <property type="evidence" value="ECO:0007669"/>
    <property type="project" value="InterPro"/>
</dbReference>
<dbReference type="PROSITE" id="PS50240">
    <property type="entry name" value="TRYPSIN_DOM"/>
    <property type="match status" value="1"/>
</dbReference>
<dbReference type="PANTHER" id="PTHR24260:SF136">
    <property type="entry name" value="GH08193P-RELATED"/>
    <property type="match status" value="1"/>
</dbReference>
<comment type="caution">
    <text evidence="5">The sequence shown here is derived from an EMBL/GenBank/DDBJ whole genome shotgun (WGS) entry which is preliminary data.</text>
</comment>
<gene>
    <name evidence="5" type="ORF">HG542_22465</name>
</gene>
<dbReference type="SUPFAM" id="SSF69318">
    <property type="entry name" value="Integrin alpha N-terminal domain"/>
    <property type="match status" value="1"/>
</dbReference>
<dbReference type="InterPro" id="IPR051333">
    <property type="entry name" value="CLIP_Serine_Protease"/>
</dbReference>
<dbReference type="RefSeq" id="WP_171084267.1">
    <property type="nucleotide sequence ID" value="NZ_JABBXF010000053.1"/>
</dbReference>
<evidence type="ECO:0000256" key="3">
    <source>
        <dbReference type="SAM" id="SignalP"/>
    </source>
</evidence>
<dbReference type="SMART" id="SM00020">
    <property type="entry name" value="Tryp_SPc"/>
    <property type="match status" value="1"/>
</dbReference>
<dbReference type="Pfam" id="PF13517">
    <property type="entry name" value="FG-GAP_3"/>
    <property type="match status" value="1"/>
</dbReference>
<dbReference type="InterPro" id="IPR028994">
    <property type="entry name" value="Integrin_alpha_N"/>
</dbReference>
<dbReference type="InterPro" id="IPR013517">
    <property type="entry name" value="FG-GAP"/>
</dbReference>
<evidence type="ECO:0000259" key="4">
    <source>
        <dbReference type="PROSITE" id="PS50240"/>
    </source>
</evidence>
<protein>
    <submittedName>
        <fullName evidence="5">Trypsin-like serine protease</fullName>
    </submittedName>
</protein>
<keyword evidence="1 3" id="KW-0732">Signal</keyword>
<dbReference type="PANTHER" id="PTHR24260">
    <property type="match status" value="1"/>
</dbReference>
<feature type="signal peptide" evidence="3">
    <location>
        <begin position="1"/>
        <end position="33"/>
    </location>
</feature>
<accession>A0A7Y7E8U4</accession>
<feature type="non-terminal residue" evidence="5">
    <location>
        <position position="397"/>
    </location>
</feature>
<dbReference type="EMBL" id="JABBXF010000053">
    <property type="protein sequence ID" value="NVK80400.1"/>
    <property type="molecule type" value="Genomic_DNA"/>
</dbReference>
<reference evidence="5 6" key="1">
    <citation type="submission" date="2020-04" db="EMBL/GenBank/DDBJ databases">
        <title>Draft Genome Sequence of Streptomyces morookaense DSM 40503, an 8-azaguanine-producing strain.</title>
        <authorList>
            <person name="Qi J."/>
            <person name="Gao J.-M."/>
        </authorList>
    </citation>
    <scope>NUCLEOTIDE SEQUENCE [LARGE SCALE GENOMIC DNA]</scope>
    <source>
        <strain evidence="5 6">DSM 40503</strain>
    </source>
</reference>